<comment type="subunit">
    <text evidence="4">Homotrimer.</text>
</comment>
<dbReference type="OrthoDB" id="9788537at2"/>
<evidence type="ECO:0000256" key="4">
    <source>
        <dbReference type="ARBA" id="ARBA00011233"/>
    </source>
</evidence>
<dbReference type="HOGENOM" id="CLU_034388_2_2_5"/>
<dbReference type="PROSITE" id="PS51177">
    <property type="entry name" value="LUMAZINE_BIND"/>
    <property type="match status" value="2"/>
</dbReference>
<dbReference type="EC" id="2.5.1.9" evidence="5 10"/>
<keyword evidence="14" id="KW-1185">Reference proteome</keyword>
<dbReference type="InterPro" id="IPR001783">
    <property type="entry name" value="Lumazine-bd"/>
</dbReference>
<comment type="pathway">
    <text evidence="3">Cofactor biosynthesis; riboflavin biosynthesis; riboflavin from 2-hydroxy-3-oxobutyl phosphate and 5-amino-6-(D-ribitylamino)uracil: step 2/2.</text>
</comment>
<evidence type="ECO:0000256" key="6">
    <source>
        <dbReference type="ARBA" id="ARBA00013950"/>
    </source>
</evidence>
<proteinExistence type="predicted"/>
<evidence type="ECO:0000313" key="14">
    <source>
        <dbReference type="Proteomes" id="UP000010077"/>
    </source>
</evidence>
<dbReference type="STRING" id="1193729.A1OE_843"/>
<feature type="domain" description="Lumazine-binding" evidence="12">
    <location>
        <begin position="1"/>
        <end position="95"/>
    </location>
</feature>
<dbReference type="Gene3D" id="2.40.30.20">
    <property type="match status" value="2"/>
</dbReference>
<evidence type="ECO:0000256" key="10">
    <source>
        <dbReference type="NCBIfam" id="TIGR00187"/>
    </source>
</evidence>
<dbReference type="GO" id="GO:0009231">
    <property type="term" value="P:riboflavin biosynthetic process"/>
    <property type="evidence" value="ECO:0007669"/>
    <property type="project" value="UniProtKB-KW"/>
</dbReference>
<dbReference type="NCBIfam" id="NF006767">
    <property type="entry name" value="PRK09289.1"/>
    <property type="match status" value="1"/>
</dbReference>
<comment type="catalytic activity">
    <reaction evidence="1">
        <text>2 6,7-dimethyl-8-(1-D-ribityl)lumazine + H(+) = 5-amino-6-(D-ribitylamino)uracil + riboflavin</text>
        <dbReference type="Rhea" id="RHEA:20772"/>
        <dbReference type="ChEBI" id="CHEBI:15378"/>
        <dbReference type="ChEBI" id="CHEBI:15934"/>
        <dbReference type="ChEBI" id="CHEBI:57986"/>
        <dbReference type="ChEBI" id="CHEBI:58201"/>
        <dbReference type="EC" id="2.5.1.9"/>
    </reaction>
</comment>
<evidence type="ECO:0000256" key="1">
    <source>
        <dbReference type="ARBA" id="ARBA00000968"/>
    </source>
</evidence>
<name>K7Z4T3_9PROT</name>
<dbReference type="GO" id="GO:0004746">
    <property type="term" value="F:riboflavin synthase activity"/>
    <property type="evidence" value="ECO:0007669"/>
    <property type="project" value="UniProtKB-UniRule"/>
</dbReference>
<dbReference type="eggNOG" id="COG0307">
    <property type="taxonomic scope" value="Bacteria"/>
</dbReference>
<organism evidence="13 14">
    <name type="scientific">Candidatus Endolissoclinum faulkneri L2</name>
    <dbReference type="NCBI Taxonomy" id="1193729"/>
    <lineage>
        <taxon>Bacteria</taxon>
        <taxon>Pseudomonadati</taxon>
        <taxon>Pseudomonadota</taxon>
        <taxon>Alphaproteobacteria</taxon>
        <taxon>Rhodospirillales</taxon>
        <taxon>Rhodospirillaceae</taxon>
        <taxon>Candidatus Endolissoclinum</taxon>
    </lineage>
</organism>
<dbReference type="FunFam" id="2.40.30.20:FF:000004">
    <property type="entry name" value="Riboflavin synthase, alpha subunit"/>
    <property type="match status" value="1"/>
</dbReference>
<feature type="repeat" description="Lumazine-binding" evidence="11">
    <location>
        <begin position="1"/>
        <end position="95"/>
    </location>
</feature>
<dbReference type="EMBL" id="CP003539">
    <property type="protein sequence ID" value="AFX99028.1"/>
    <property type="molecule type" value="Genomic_DNA"/>
</dbReference>
<dbReference type="InterPro" id="IPR023366">
    <property type="entry name" value="ATP_synth_asu-like_sf"/>
</dbReference>
<evidence type="ECO:0000256" key="2">
    <source>
        <dbReference type="ARBA" id="ARBA00002803"/>
    </source>
</evidence>
<dbReference type="RefSeq" id="WP_015088526.1">
    <property type="nucleotide sequence ID" value="NC_019566.1"/>
</dbReference>
<evidence type="ECO:0000256" key="11">
    <source>
        <dbReference type="PROSITE-ProRule" id="PRU00524"/>
    </source>
</evidence>
<sequence length="209" mass="22517">MFTGIITNVGRLSSLEKHGGIRLVIDTKDNMDCMTIGDSVACSGVCLTIIANSQDSFTVDVSAETLSKTTIGTWIQGMPINLERSITLNSKLGGHLVTGHVDGLAKILSIERKDNSYRLSIEAPEYLNSFIAANGSVCLDGVSLTVNSIHGRKFSLNLVNYTWNNTTFCERSVGDDLNMEVDLIARYVARLGESGTLLTSPLIGPTIES</sequence>
<evidence type="ECO:0000256" key="8">
    <source>
        <dbReference type="ARBA" id="ARBA00022679"/>
    </source>
</evidence>
<dbReference type="SUPFAM" id="SSF63380">
    <property type="entry name" value="Riboflavin synthase domain-like"/>
    <property type="match status" value="2"/>
</dbReference>
<dbReference type="NCBIfam" id="TIGR00187">
    <property type="entry name" value="ribE"/>
    <property type="match status" value="1"/>
</dbReference>
<dbReference type="FunFam" id="2.40.30.20:FF:000003">
    <property type="entry name" value="Riboflavin synthase, alpha subunit"/>
    <property type="match status" value="1"/>
</dbReference>
<dbReference type="PANTHER" id="PTHR21098:SF12">
    <property type="entry name" value="RIBOFLAVIN SYNTHASE"/>
    <property type="match status" value="1"/>
</dbReference>
<gene>
    <name evidence="13" type="primary">ribE</name>
    <name evidence="13" type="ORF">A1OE_843</name>
</gene>
<keyword evidence="7" id="KW-0686">Riboflavin biosynthesis</keyword>
<accession>K7Z4T3</accession>
<dbReference type="AlphaFoldDB" id="K7Z4T3"/>
<dbReference type="Proteomes" id="UP000010077">
    <property type="component" value="Chromosome"/>
</dbReference>
<dbReference type="InterPro" id="IPR017938">
    <property type="entry name" value="Riboflavin_synthase-like_b-brl"/>
</dbReference>
<evidence type="ECO:0000259" key="12">
    <source>
        <dbReference type="PROSITE" id="PS51177"/>
    </source>
</evidence>
<reference evidence="13 14" key="1">
    <citation type="journal article" date="2012" name="Proc. Natl. Acad. Sci. U.S.A.">
        <title>Genome streamlining and chemical defense in a coral reef symbiosis.</title>
        <authorList>
            <person name="Kwan J.C."/>
            <person name="Donia M.S."/>
            <person name="Han A.W."/>
            <person name="Hirose E."/>
            <person name="Haygood M.G."/>
            <person name="Schmidt E.W."/>
        </authorList>
    </citation>
    <scope>NUCLEOTIDE SEQUENCE [LARGE SCALE GENOMIC DNA]</scope>
    <source>
        <strain evidence="13 14">L2</strain>
    </source>
</reference>
<evidence type="ECO:0000256" key="7">
    <source>
        <dbReference type="ARBA" id="ARBA00022619"/>
    </source>
</evidence>
<dbReference type="PIRSF" id="PIRSF000498">
    <property type="entry name" value="Riboflavin_syn_A"/>
    <property type="match status" value="1"/>
</dbReference>
<comment type="function">
    <text evidence="2">Catalyzes the dismutation of two molecules of 6,7-dimethyl-8-ribityllumazine, resulting in the formation of riboflavin and 5-amino-6-(D-ribitylamino)uracil.</text>
</comment>
<keyword evidence="8 13" id="KW-0808">Transferase</keyword>
<evidence type="ECO:0000256" key="5">
    <source>
        <dbReference type="ARBA" id="ARBA00012827"/>
    </source>
</evidence>
<evidence type="ECO:0000256" key="3">
    <source>
        <dbReference type="ARBA" id="ARBA00004887"/>
    </source>
</evidence>
<dbReference type="CDD" id="cd00402">
    <property type="entry name" value="Riboflavin_synthase_like"/>
    <property type="match status" value="1"/>
</dbReference>
<evidence type="ECO:0000313" key="13">
    <source>
        <dbReference type="EMBL" id="AFX99028.1"/>
    </source>
</evidence>
<keyword evidence="9" id="KW-0677">Repeat</keyword>
<dbReference type="PATRIC" id="fig|1193729.4.peg.466"/>
<dbReference type="InterPro" id="IPR026017">
    <property type="entry name" value="Lumazine-bd_dom"/>
</dbReference>
<feature type="domain" description="Lumazine-binding" evidence="12">
    <location>
        <begin position="96"/>
        <end position="192"/>
    </location>
</feature>
<dbReference type="PANTHER" id="PTHR21098">
    <property type="entry name" value="RIBOFLAVIN SYNTHASE ALPHA CHAIN"/>
    <property type="match status" value="1"/>
</dbReference>
<dbReference type="KEGG" id="thal:A1OE_843"/>
<protein>
    <recommendedName>
        <fullName evidence="6 10">Riboflavin synthase</fullName>
        <ecNumber evidence="5 10">2.5.1.9</ecNumber>
    </recommendedName>
</protein>
<evidence type="ECO:0000256" key="9">
    <source>
        <dbReference type="ARBA" id="ARBA00022737"/>
    </source>
</evidence>
<dbReference type="Pfam" id="PF00677">
    <property type="entry name" value="Lum_binding"/>
    <property type="match status" value="2"/>
</dbReference>
<feature type="repeat" description="Lumazine-binding" evidence="11">
    <location>
        <begin position="96"/>
        <end position="192"/>
    </location>
</feature>